<dbReference type="KEGG" id="har:HEAR1791"/>
<accession>A4G610</accession>
<reference evidence="1 2" key="1">
    <citation type="journal article" date="2007" name="PLoS Genet.">
        <title>A tale of two oxidation states: bacterial colonization of arsenic-rich environments.</title>
        <authorList>
            <person name="Muller D."/>
            <person name="Medigue C."/>
            <person name="Koechler S."/>
            <person name="Barbe V."/>
            <person name="Barakat M."/>
            <person name="Talla E."/>
            <person name="Bonnefoy V."/>
            <person name="Krin E."/>
            <person name="Arsene-Ploetze F."/>
            <person name="Carapito C."/>
            <person name="Chandler M."/>
            <person name="Cournoyer B."/>
            <person name="Cruveiller S."/>
            <person name="Dossat C."/>
            <person name="Duval S."/>
            <person name="Heymann M."/>
            <person name="Leize E."/>
            <person name="Lieutaud A."/>
            <person name="Lievremont D."/>
            <person name="Makita Y."/>
            <person name="Mangenot S."/>
            <person name="Nitschke W."/>
            <person name="Ortet P."/>
            <person name="Perdrial N."/>
            <person name="Schoepp B."/>
            <person name="Siguier N."/>
            <person name="Simeonova D.D."/>
            <person name="Rouy Z."/>
            <person name="Segurens B."/>
            <person name="Turlin E."/>
            <person name="Vallenet D."/>
            <person name="Van Dorsselaer A."/>
            <person name="Weiss S."/>
            <person name="Weissenbach J."/>
            <person name="Lett M.C."/>
            <person name="Danchin A."/>
            <person name="Bertin P.N."/>
        </authorList>
    </citation>
    <scope>NUCLEOTIDE SEQUENCE [LARGE SCALE GENOMIC DNA]</scope>
    <source>
        <strain evidence="2">ULPAs1</strain>
    </source>
</reference>
<protein>
    <submittedName>
        <fullName evidence="1">Uncharacterized protein</fullName>
    </submittedName>
</protein>
<dbReference type="Pfam" id="PF13531">
    <property type="entry name" value="SBP_bac_11"/>
    <property type="match status" value="1"/>
</dbReference>
<proteinExistence type="predicted"/>
<gene>
    <name evidence="1" type="ordered locus">HEAR1791</name>
</gene>
<keyword evidence="2" id="KW-1185">Reference proteome</keyword>
<dbReference type="Gene3D" id="3.40.190.10">
    <property type="entry name" value="Periplasmic binding protein-like II"/>
    <property type="match status" value="1"/>
</dbReference>
<dbReference type="HOGENOM" id="CLU_2916260_0_0_4"/>
<sequence>MPCHRKTATLLFAAAAMDEIMQAYRAQDGAAFKAKYDPSDKLRQEIEVGAKVNVSAPASTD</sequence>
<dbReference type="AlphaFoldDB" id="A4G610"/>
<evidence type="ECO:0000313" key="1">
    <source>
        <dbReference type="EMBL" id="CAL61947.1"/>
    </source>
</evidence>
<dbReference type="EMBL" id="CU207211">
    <property type="protein sequence ID" value="CAL61947.1"/>
    <property type="molecule type" value="Genomic_DNA"/>
</dbReference>
<name>A4G610_HERAR</name>
<evidence type="ECO:0000313" key="2">
    <source>
        <dbReference type="Proteomes" id="UP000006697"/>
    </source>
</evidence>
<dbReference type="Proteomes" id="UP000006697">
    <property type="component" value="Chromosome"/>
</dbReference>
<organism evidence="1 2">
    <name type="scientific">Herminiimonas arsenicoxydans</name>
    <dbReference type="NCBI Taxonomy" id="204773"/>
    <lineage>
        <taxon>Bacteria</taxon>
        <taxon>Pseudomonadati</taxon>
        <taxon>Pseudomonadota</taxon>
        <taxon>Betaproteobacteria</taxon>
        <taxon>Burkholderiales</taxon>
        <taxon>Oxalobacteraceae</taxon>
        <taxon>Herminiimonas</taxon>
    </lineage>
</organism>